<proteinExistence type="predicted"/>
<dbReference type="PANTHER" id="PTHR22602:SF0">
    <property type="entry name" value="TRANSFERASE CAF17, MITOCHONDRIAL-RELATED"/>
    <property type="match status" value="1"/>
</dbReference>
<gene>
    <name evidence="1" type="ORF">S03H2_49294</name>
</gene>
<evidence type="ECO:0000313" key="1">
    <source>
        <dbReference type="EMBL" id="GAH71295.1"/>
    </source>
</evidence>
<organism evidence="1">
    <name type="scientific">marine sediment metagenome</name>
    <dbReference type="NCBI Taxonomy" id="412755"/>
    <lineage>
        <taxon>unclassified sequences</taxon>
        <taxon>metagenomes</taxon>
        <taxon>ecological metagenomes</taxon>
    </lineage>
</organism>
<dbReference type="AlphaFoldDB" id="X1IPV1"/>
<accession>X1IPV1</accession>
<protein>
    <submittedName>
        <fullName evidence="1">Uncharacterized protein</fullName>
    </submittedName>
</protein>
<comment type="caution">
    <text evidence="1">The sequence shown here is derived from an EMBL/GenBank/DDBJ whole genome shotgun (WGS) entry which is preliminary data.</text>
</comment>
<dbReference type="InterPro" id="IPR045179">
    <property type="entry name" value="YgfZ/GcvT"/>
</dbReference>
<dbReference type="Gene3D" id="3.30.70.1400">
    <property type="entry name" value="Aminomethyltransferase beta-barrel domains"/>
    <property type="match status" value="1"/>
</dbReference>
<dbReference type="PANTHER" id="PTHR22602">
    <property type="entry name" value="TRANSFERASE CAF17, MITOCHONDRIAL-RELATED"/>
    <property type="match status" value="1"/>
</dbReference>
<name>X1IPV1_9ZZZZ</name>
<dbReference type="SUPFAM" id="SSF103025">
    <property type="entry name" value="Folate-binding domain"/>
    <property type="match status" value="1"/>
</dbReference>
<dbReference type="GO" id="GO:0016226">
    <property type="term" value="P:iron-sulfur cluster assembly"/>
    <property type="evidence" value="ECO:0007669"/>
    <property type="project" value="TreeGrafter"/>
</dbReference>
<reference evidence="1" key="1">
    <citation type="journal article" date="2014" name="Front. Microbiol.">
        <title>High frequency of phylogenetically diverse reductive dehalogenase-homologous genes in deep subseafloor sedimentary metagenomes.</title>
        <authorList>
            <person name="Kawai M."/>
            <person name="Futagami T."/>
            <person name="Toyoda A."/>
            <person name="Takaki Y."/>
            <person name="Nishi S."/>
            <person name="Hori S."/>
            <person name="Arai W."/>
            <person name="Tsubouchi T."/>
            <person name="Morono Y."/>
            <person name="Uchiyama I."/>
            <person name="Ito T."/>
            <person name="Fujiyama A."/>
            <person name="Inagaki F."/>
            <person name="Takami H."/>
        </authorList>
    </citation>
    <scope>NUCLEOTIDE SEQUENCE</scope>
    <source>
        <strain evidence="1">Expedition CK06-06</strain>
    </source>
</reference>
<dbReference type="EMBL" id="BARU01031139">
    <property type="protein sequence ID" value="GAH71295.1"/>
    <property type="molecule type" value="Genomic_DNA"/>
</dbReference>
<sequence>MMNAPVLLKQFDIIRVDGEDAAAFLQGQLTCDVLTLEALDSVLFACCDHKGRVFANGWLIHGDDHFGLLIPKSMMELLLAHLKKYAVFSKVGLRPAKEVAIVGIYNDFDTSSRDAEVKSSR</sequence>
<feature type="non-terminal residue" evidence="1">
    <location>
        <position position="121"/>
    </location>
</feature>